<feature type="compositionally biased region" description="Basic and acidic residues" evidence="1">
    <location>
        <begin position="592"/>
        <end position="601"/>
    </location>
</feature>
<dbReference type="InterPro" id="IPR018490">
    <property type="entry name" value="cNMP-bd_dom_sf"/>
</dbReference>
<reference evidence="4" key="1">
    <citation type="journal article" date="2023" name="Commun. Biol.">
        <title>Genome analysis of Parmales, the sister group of diatoms, reveals the evolutionary specialization of diatoms from phago-mixotrophs to photoautotrophs.</title>
        <authorList>
            <person name="Ban H."/>
            <person name="Sato S."/>
            <person name="Yoshikawa S."/>
            <person name="Yamada K."/>
            <person name="Nakamura Y."/>
            <person name="Ichinomiya M."/>
            <person name="Sato N."/>
            <person name="Blanc-Mathieu R."/>
            <person name="Endo H."/>
            <person name="Kuwata A."/>
            <person name="Ogata H."/>
        </authorList>
    </citation>
    <scope>NUCLEOTIDE SEQUENCE [LARGE SCALE GENOMIC DNA]</scope>
    <source>
        <strain evidence="4">NIES 3699</strain>
    </source>
</reference>
<proteinExistence type="predicted"/>
<gene>
    <name evidence="3" type="ORF">TrVE_jg11636</name>
</gene>
<dbReference type="SUPFAM" id="SSF51206">
    <property type="entry name" value="cAMP-binding domain-like"/>
    <property type="match status" value="3"/>
</dbReference>
<evidence type="ECO:0000313" key="3">
    <source>
        <dbReference type="EMBL" id="GMH82813.1"/>
    </source>
</evidence>
<protein>
    <recommendedName>
        <fullName evidence="2">Cyclic nucleotide-binding domain-containing protein</fullName>
    </recommendedName>
</protein>
<feature type="domain" description="Cyclic nucleotide-binding" evidence="2">
    <location>
        <begin position="23"/>
        <end position="133"/>
    </location>
</feature>
<feature type="region of interest" description="Disordered" evidence="1">
    <location>
        <begin position="571"/>
        <end position="620"/>
    </location>
</feature>
<evidence type="ECO:0000256" key="1">
    <source>
        <dbReference type="SAM" id="MobiDB-lite"/>
    </source>
</evidence>
<dbReference type="GO" id="GO:0003700">
    <property type="term" value="F:DNA-binding transcription factor activity"/>
    <property type="evidence" value="ECO:0007669"/>
    <property type="project" value="TreeGrafter"/>
</dbReference>
<dbReference type="PROSITE" id="PS50042">
    <property type="entry name" value="CNMP_BINDING_3"/>
    <property type="match status" value="3"/>
</dbReference>
<dbReference type="PANTHER" id="PTHR24567">
    <property type="entry name" value="CRP FAMILY TRANSCRIPTIONAL REGULATORY PROTEIN"/>
    <property type="match status" value="1"/>
</dbReference>
<dbReference type="InterPro" id="IPR000595">
    <property type="entry name" value="cNMP-bd_dom"/>
</dbReference>
<organism evidence="3 4">
    <name type="scientific">Triparma verrucosa</name>
    <dbReference type="NCBI Taxonomy" id="1606542"/>
    <lineage>
        <taxon>Eukaryota</taxon>
        <taxon>Sar</taxon>
        <taxon>Stramenopiles</taxon>
        <taxon>Ochrophyta</taxon>
        <taxon>Bolidophyceae</taxon>
        <taxon>Parmales</taxon>
        <taxon>Triparmaceae</taxon>
        <taxon>Triparma</taxon>
    </lineage>
</organism>
<dbReference type="CDD" id="cd00038">
    <property type="entry name" value="CAP_ED"/>
    <property type="match status" value="3"/>
</dbReference>
<dbReference type="GO" id="GO:0005829">
    <property type="term" value="C:cytosol"/>
    <property type="evidence" value="ECO:0007669"/>
    <property type="project" value="TreeGrafter"/>
</dbReference>
<dbReference type="InterPro" id="IPR018488">
    <property type="entry name" value="cNMP-bd_CS"/>
</dbReference>
<dbReference type="Gene3D" id="2.60.120.10">
    <property type="entry name" value="Jelly Rolls"/>
    <property type="match status" value="3"/>
</dbReference>
<feature type="region of interest" description="Disordered" evidence="1">
    <location>
        <begin position="509"/>
        <end position="536"/>
    </location>
</feature>
<dbReference type="PROSITE" id="PS00889">
    <property type="entry name" value="CNMP_BINDING_2"/>
    <property type="match status" value="1"/>
</dbReference>
<feature type="compositionally biased region" description="Polar residues" evidence="1">
    <location>
        <begin position="572"/>
        <end position="586"/>
    </location>
</feature>
<feature type="domain" description="Cyclic nucleotide-binding" evidence="2">
    <location>
        <begin position="174"/>
        <end position="268"/>
    </location>
</feature>
<feature type="region of interest" description="Disordered" evidence="1">
    <location>
        <begin position="660"/>
        <end position="788"/>
    </location>
</feature>
<evidence type="ECO:0000313" key="4">
    <source>
        <dbReference type="Proteomes" id="UP001165160"/>
    </source>
</evidence>
<dbReference type="InterPro" id="IPR050397">
    <property type="entry name" value="Env_Response_Regulators"/>
</dbReference>
<dbReference type="InterPro" id="IPR014710">
    <property type="entry name" value="RmlC-like_jellyroll"/>
</dbReference>
<evidence type="ECO:0000259" key="2">
    <source>
        <dbReference type="PROSITE" id="PS50042"/>
    </source>
</evidence>
<keyword evidence="4" id="KW-1185">Reference proteome</keyword>
<name>A0A9W7EMQ5_9STRA</name>
<dbReference type="Pfam" id="PF00027">
    <property type="entry name" value="cNMP_binding"/>
    <property type="match status" value="3"/>
</dbReference>
<dbReference type="PANTHER" id="PTHR24567:SF74">
    <property type="entry name" value="HTH-TYPE TRANSCRIPTIONAL REGULATOR ARCR"/>
    <property type="match status" value="1"/>
</dbReference>
<dbReference type="Proteomes" id="UP001165160">
    <property type="component" value="Unassembled WGS sequence"/>
</dbReference>
<sequence length="788" mass="87624">MGHGASLPHMQSDKMNWLSNLPAFRDLDESKMNVVASKAKILQYKKDDVVIQEGTVGSLFGILVSGCLQISATGPNQKEVIICKQSPGYFFGETAILGNTTTTATLKALEPSAILCLTSKELQELTVENNEVRSSLLRVVSLRMKQNLMKIPIFAQMEMVLESKKYFKVLGAFDLLSTLFEVETFAAKETLFTAGEPGEKFYVVCEGCIRISSKDVKEGKDVTLSMCTKDNVFGEIALLEETTRTATAISFEPTITLSITREKFASLLEVFPEFSEVITPLLKQRTSNTLRHVPFFSSLGIEKVSLIGQMVQFTSYLRGMKIVKEGDRDDGIYILIEGSIRVLSGGKQVGVMNKGDIMGEVSLLGNCRRTSDLITEEHCRMLHMNPDNCRRLMGVVPEVMEELIKLAQGRRRVTVEVLGEEKVSEFFPVIDESKDNKLHLYGLLRNGQDVHHEDHQYLNKKVDRRTDEEIARDLKILHNSSQLEGQFLDVQIFDLLTCIKLLEHQVQMQKDGHTDDEVVETDGEKDERRRHRNSWPRGKYEMSRQVTGYDYYNYPPAQLTPQLIARKLGSMQPRTSSQVLTNSKGATLSRGKSSEDEEKGRGASSPRAVENKEDDEAVDTSSIAYRRASARRESEVLQNFDKFSAAAMAAATTNAIGLDAPNELDDVSSSSAADSSHKKRRASAPDSHSSGGKRKSFGEIKSVTASLPENTHRAGVTPAPVRGKKFFADDDEDDGDDKGPKKSRFPKPVVGDAPDEVLPENIDRAGMTPAPVRRKKFNFDDEEVKGAV</sequence>
<dbReference type="EMBL" id="BRXX01000019">
    <property type="protein sequence ID" value="GMH82813.1"/>
    <property type="molecule type" value="Genomic_DNA"/>
</dbReference>
<comment type="caution">
    <text evidence="3">The sequence shown here is derived from an EMBL/GenBank/DDBJ whole genome shotgun (WGS) entry which is preliminary data.</text>
</comment>
<dbReference type="AlphaFoldDB" id="A0A9W7EMQ5"/>
<accession>A0A9W7EMQ5</accession>
<dbReference type="SMART" id="SM00100">
    <property type="entry name" value="cNMP"/>
    <property type="match status" value="3"/>
</dbReference>
<feature type="domain" description="Cyclic nucleotide-binding" evidence="2">
    <location>
        <begin position="295"/>
        <end position="410"/>
    </location>
</feature>